<dbReference type="Pfam" id="PF10686">
    <property type="entry name" value="YAcAr"/>
    <property type="match status" value="1"/>
</dbReference>
<dbReference type="InterPro" id="IPR019627">
    <property type="entry name" value="YAcAr"/>
</dbReference>
<dbReference type="EMBL" id="CP146369">
    <property type="protein sequence ID" value="WWT53868.1"/>
    <property type="molecule type" value="Genomic_DNA"/>
</dbReference>
<protein>
    <submittedName>
        <fullName evidence="2">DUF2493 domain-containing protein</fullName>
    </submittedName>
</protein>
<accession>A0ABZ2IA15</accession>
<organism evidence="2 3">
    <name type="scientific">Brevundimonas olei</name>
    <dbReference type="NCBI Taxonomy" id="657642"/>
    <lineage>
        <taxon>Bacteria</taxon>
        <taxon>Pseudomonadati</taxon>
        <taxon>Pseudomonadota</taxon>
        <taxon>Alphaproteobacteria</taxon>
        <taxon>Caulobacterales</taxon>
        <taxon>Caulobacteraceae</taxon>
        <taxon>Brevundimonas</taxon>
    </lineage>
</organism>
<sequence>MNRVHSAASGSIPVADADPLRVIVCGGRDYSNYEAVCEALDSIHVSGRGIHVIIHGNARGADTLAGRWAGERRVKCWPVPANWSRDGKRAGPLRNQRMIGHQPDLVVAFPGGRGTADMVGRAEKAGVQVIQIKDTTHDR</sequence>
<dbReference type="RefSeq" id="WP_338575813.1">
    <property type="nucleotide sequence ID" value="NZ_CP146369.1"/>
</dbReference>
<keyword evidence="3" id="KW-1185">Reference proteome</keyword>
<dbReference type="Proteomes" id="UP001363460">
    <property type="component" value="Chromosome"/>
</dbReference>
<reference evidence="2 3" key="1">
    <citation type="submission" date="2024-02" db="EMBL/GenBank/DDBJ databases">
        <title>Distribution and functional of Brevundimonas-related endobacteria within Verticillium dahliae.</title>
        <authorList>
            <person name="Zeng H."/>
        </authorList>
    </citation>
    <scope>NUCLEOTIDE SEQUENCE [LARGE SCALE GENOMIC DNA]</scope>
    <source>
        <strain evidence="2 3">TRM 44200</strain>
    </source>
</reference>
<evidence type="ECO:0000313" key="3">
    <source>
        <dbReference type="Proteomes" id="UP001363460"/>
    </source>
</evidence>
<evidence type="ECO:0000313" key="2">
    <source>
        <dbReference type="EMBL" id="WWT53868.1"/>
    </source>
</evidence>
<feature type="domain" description="YspA cpYpsA-related SLOG" evidence="1">
    <location>
        <begin position="21"/>
        <end position="85"/>
    </location>
</feature>
<gene>
    <name evidence="2" type="ORF">V8J38_11440</name>
</gene>
<name>A0ABZ2IA15_9CAUL</name>
<proteinExistence type="predicted"/>
<evidence type="ECO:0000259" key="1">
    <source>
        <dbReference type="Pfam" id="PF10686"/>
    </source>
</evidence>